<evidence type="ECO:0000256" key="2">
    <source>
        <dbReference type="ARBA" id="ARBA00008857"/>
    </source>
</evidence>
<evidence type="ECO:0000256" key="4">
    <source>
        <dbReference type="ARBA" id="ARBA00023125"/>
    </source>
</evidence>
<dbReference type="PANTHER" id="PTHR30349:SF41">
    <property type="entry name" value="INTEGRASE_RECOMBINASE PROTEIN MJ0367-RELATED"/>
    <property type="match status" value="1"/>
</dbReference>
<dbReference type="InterPro" id="IPR013762">
    <property type="entry name" value="Integrase-like_cat_sf"/>
</dbReference>
<evidence type="ECO:0000259" key="7">
    <source>
        <dbReference type="PROSITE" id="PS51898"/>
    </source>
</evidence>
<organism evidence="9 10">
    <name type="scientific">Acetobacterium wieringae</name>
    <dbReference type="NCBI Taxonomy" id="52694"/>
    <lineage>
        <taxon>Bacteria</taxon>
        <taxon>Bacillati</taxon>
        <taxon>Bacillota</taxon>
        <taxon>Clostridia</taxon>
        <taxon>Eubacteriales</taxon>
        <taxon>Eubacteriaceae</taxon>
        <taxon>Acetobacterium</taxon>
    </lineage>
</organism>
<evidence type="ECO:0000256" key="6">
    <source>
        <dbReference type="PROSITE-ProRule" id="PRU01248"/>
    </source>
</evidence>
<dbReference type="InterPro" id="IPR010998">
    <property type="entry name" value="Integrase_recombinase_N"/>
</dbReference>
<keyword evidence="5" id="KW-0233">DNA recombination</keyword>
<dbReference type="InterPro" id="IPR050090">
    <property type="entry name" value="Tyrosine_recombinase_XerCD"/>
</dbReference>
<dbReference type="RefSeq" id="WP_263992982.1">
    <property type="nucleotide sequence ID" value="NZ_CP087994.1"/>
</dbReference>
<protein>
    <submittedName>
        <fullName evidence="9">Tyrosine-type recombinase/integrase</fullName>
    </submittedName>
</protein>
<keyword evidence="3" id="KW-0229">DNA integration</keyword>
<comment type="function">
    <text evidence="1">Site-specific tyrosine recombinase, which acts by catalyzing the cutting and rejoining of the recombining DNA molecules.</text>
</comment>
<dbReference type="Gene3D" id="1.10.150.130">
    <property type="match status" value="1"/>
</dbReference>
<dbReference type="PANTHER" id="PTHR30349">
    <property type="entry name" value="PHAGE INTEGRASE-RELATED"/>
    <property type="match status" value="1"/>
</dbReference>
<gene>
    <name evidence="9" type="ORF">LNN31_04195</name>
</gene>
<keyword evidence="10" id="KW-1185">Reference proteome</keyword>
<dbReference type="SUPFAM" id="SSF56349">
    <property type="entry name" value="DNA breaking-rejoining enzymes"/>
    <property type="match status" value="1"/>
</dbReference>
<sequence>MPTPKPILLSKAIDEFIAYLNAKERSEATKRNYNTVLQSFKVHIEAALNGQVYVDEITLNHMEDYLEQRRIQGNQAITRNKTLYIFRSFFKFLVRKAWVQCDLSLNLEPVQTQQKERIHLSQTEMETLIAAIDHPIVRPAVITMINTGLRVAELCSLILDDVDLKNKLIKVRHGKGNKDRSIPINAKLLEELTNYLNDHRPKVKTRKFFATAKTGSLSRQTINHELDLTTTRLGWSKHVTAHILRHSFATALVQNNAPLPAIQKLMGHSDLRVTSRYIHQNMDQLHQAVNLI</sequence>
<evidence type="ECO:0000256" key="1">
    <source>
        <dbReference type="ARBA" id="ARBA00003283"/>
    </source>
</evidence>
<dbReference type="EMBL" id="CP087994">
    <property type="protein sequence ID" value="UYO63640.1"/>
    <property type="molecule type" value="Genomic_DNA"/>
</dbReference>
<dbReference type="Gene3D" id="1.10.443.10">
    <property type="entry name" value="Intergrase catalytic core"/>
    <property type="match status" value="1"/>
</dbReference>
<dbReference type="Pfam" id="PF00589">
    <property type="entry name" value="Phage_integrase"/>
    <property type="match status" value="1"/>
</dbReference>
<keyword evidence="4 6" id="KW-0238">DNA-binding</keyword>
<feature type="domain" description="Core-binding (CB)" evidence="8">
    <location>
        <begin position="7"/>
        <end position="94"/>
    </location>
</feature>
<evidence type="ECO:0000313" key="9">
    <source>
        <dbReference type="EMBL" id="UYO63640.1"/>
    </source>
</evidence>
<proteinExistence type="inferred from homology"/>
<dbReference type="PROSITE" id="PS51898">
    <property type="entry name" value="TYR_RECOMBINASE"/>
    <property type="match status" value="1"/>
</dbReference>
<evidence type="ECO:0000313" key="10">
    <source>
        <dbReference type="Proteomes" id="UP001163550"/>
    </source>
</evidence>
<name>A0ABY6HGM0_9FIRM</name>
<dbReference type="InterPro" id="IPR004107">
    <property type="entry name" value="Integrase_SAM-like_N"/>
</dbReference>
<evidence type="ECO:0000259" key="8">
    <source>
        <dbReference type="PROSITE" id="PS51900"/>
    </source>
</evidence>
<accession>A0ABY6HGM0</accession>
<comment type="similarity">
    <text evidence="2">Belongs to the 'phage' integrase family.</text>
</comment>
<evidence type="ECO:0000256" key="5">
    <source>
        <dbReference type="ARBA" id="ARBA00023172"/>
    </source>
</evidence>
<dbReference type="Pfam" id="PF02899">
    <property type="entry name" value="Phage_int_SAM_1"/>
    <property type="match status" value="1"/>
</dbReference>
<dbReference type="InterPro" id="IPR011010">
    <property type="entry name" value="DNA_brk_join_enz"/>
</dbReference>
<evidence type="ECO:0000256" key="3">
    <source>
        <dbReference type="ARBA" id="ARBA00022908"/>
    </source>
</evidence>
<dbReference type="PROSITE" id="PS51900">
    <property type="entry name" value="CB"/>
    <property type="match status" value="1"/>
</dbReference>
<dbReference type="InterPro" id="IPR002104">
    <property type="entry name" value="Integrase_catalytic"/>
</dbReference>
<dbReference type="InterPro" id="IPR044068">
    <property type="entry name" value="CB"/>
</dbReference>
<feature type="domain" description="Tyr recombinase" evidence="7">
    <location>
        <begin position="115"/>
        <end position="290"/>
    </location>
</feature>
<reference evidence="9" key="1">
    <citation type="submission" date="2021-11" db="EMBL/GenBank/DDBJ databases">
        <title>Isoprene-degrading acetogen.</title>
        <authorList>
            <person name="Yang Y."/>
            <person name="Jin H."/>
            <person name="Yan J."/>
        </authorList>
    </citation>
    <scope>NUCLEOTIDE SEQUENCE</scope>
    <source>
        <strain evidence="9">Berkeley</strain>
    </source>
</reference>
<dbReference type="Proteomes" id="UP001163550">
    <property type="component" value="Chromosome"/>
</dbReference>